<feature type="transmembrane region" description="Helical" evidence="1">
    <location>
        <begin position="38"/>
        <end position="59"/>
    </location>
</feature>
<keyword evidence="3" id="KW-1185">Reference proteome</keyword>
<comment type="caution">
    <text evidence="2">The sequence shown here is derived from an EMBL/GenBank/DDBJ whole genome shotgun (WGS) entry which is preliminary data.</text>
</comment>
<protein>
    <submittedName>
        <fullName evidence="2">Uncharacterized protein</fullName>
    </submittedName>
</protein>
<evidence type="ECO:0000313" key="2">
    <source>
        <dbReference type="EMBL" id="MDU0367680.1"/>
    </source>
</evidence>
<reference evidence="2 3" key="1">
    <citation type="submission" date="2023-09" db="EMBL/GenBank/DDBJ databases">
        <title>Microbacterium fusihabitans sp. nov., Microbacterium phycihabitans sp. nov., and Microbacterium cervinum sp. nov., isolated from dried seaweeds of beach.</title>
        <authorList>
            <person name="Lee S.D."/>
        </authorList>
    </citation>
    <scope>NUCLEOTIDE SEQUENCE [LARGE SCALE GENOMIC DNA]</scope>
    <source>
        <strain evidence="2 3">KSW4-17</strain>
    </source>
</reference>
<evidence type="ECO:0000313" key="3">
    <source>
        <dbReference type="Proteomes" id="UP001263371"/>
    </source>
</evidence>
<organism evidence="2 3">
    <name type="scientific">Microbacterium galbum</name>
    <dbReference type="NCBI Taxonomy" id="3075994"/>
    <lineage>
        <taxon>Bacteria</taxon>
        <taxon>Bacillati</taxon>
        <taxon>Actinomycetota</taxon>
        <taxon>Actinomycetes</taxon>
        <taxon>Micrococcales</taxon>
        <taxon>Microbacteriaceae</taxon>
        <taxon>Microbacterium</taxon>
    </lineage>
</organism>
<keyword evidence="1" id="KW-0812">Transmembrane</keyword>
<sequence>MNKNVAFVVFGVLVLASIAGVIILMIHRPDATATFTSFVVQMLGLVVVAGGLGAGLNSIQQKVETVQKQTNGTLSALREDNARLYVENAALNRQLQPEDDQHGQ</sequence>
<dbReference type="EMBL" id="JAWDIS010000002">
    <property type="protein sequence ID" value="MDU0367680.1"/>
    <property type="molecule type" value="Genomic_DNA"/>
</dbReference>
<accession>A0ABU3T8T7</accession>
<gene>
    <name evidence="2" type="ORF">RWH45_10665</name>
</gene>
<name>A0ABU3T8T7_9MICO</name>
<proteinExistence type="predicted"/>
<dbReference type="RefSeq" id="WP_315994879.1">
    <property type="nucleotide sequence ID" value="NZ_JAWDIS010000002.1"/>
</dbReference>
<dbReference type="Proteomes" id="UP001263371">
    <property type="component" value="Unassembled WGS sequence"/>
</dbReference>
<feature type="transmembrane region" description="Helical" evidence="1">
    <location>
        <begin position="7"/>
        <end position="26"/>
    </location>
</feature>
<evidence type="ECO:0000256" key="1">
    <source>
        <dbReference type="SAM" id="Phobius"/>
    </source>
</evidence>
<keyword evidence="1" id="KW-1133">Transmembrane helix</keyword>
<keyword evidence="1" id="KW-0472">Membrane</keyword>